<evidence type="ECO:0000313" key="3">
    <source>
        <dbReference type="Proteomes" id="UP000005226"/>
    </source>
</evidence>
<dbReference type="AlphaFoldDB" id="A0A674NIR6"/>
<dbReference type="PANTHER" id="PTHR46888">
    <property type="entry name" value="ZINC KNUCKLE DOMAINCONTAINING PROTEIN-RELATED"/>
    <property type="match status" value="1"/>
</dbReference>
<dbReference type="Ensembl" id="ENSTRUT00000080213.1">
    <property type="protein sequence ID" value="ENSTRUP00000072978.1"/>
    <property type="gene ID" value="ENSTRUG00000030683.1"/>
</dbReference>
<reference evidence="2 3" key="1">
    <citation type="journal article" date="2011" name="Genome Biol. Evol.">
        <title>Integration of the genetic map and genome assembly of fugu facilitates insights into distinct features of genome evolution in teleosts and mammals.</title>
        <authorList>
            <person name="Kai W."/>
            <person name="Kikuchi K."/>
            <person name="Tohari S."/>
            <person name="Chew A.K."/>
            <person name="Tay A."/>
            <person name="Fujiwara A."/>
            <person name="Hosoya S."/>
            <person name="Suetake H."/>
            <person name="Naruse K."/>
            <person name="Brenner S."/>
            <person name="Suzuki Y."/>
            <person name="Venkatesh B."/>
        </authorList>
    </citation>
    <scope>NUCLEOTIDE SEQUENCE [LARGE SCALE GENOMIC DNA]</scope>
</reference>
<reference evidence="2" key="2">
    <citation type="submission" date="2025-08" db="UniProtKB">
        <authorList>
            <consortium name="Ensembl"/>
        </authorList>
    </citation>
    <scope>IDENTIFICATION</scope>
</reference>
<dbReference type="PROSITE" id="PS50804">
    <property type="entry name" value="SCAN_BOX"/>
    <property type="match status" value="1"/>
</dbReference>
<proteinExistence type="predicted"/>
<dbReference type="InterPro" id="IPR038269">
    <property type="entry name" value="SCAN_sf"/>
</dbReference>
<dbReference type="SUPFAM" id="SSF47353">
    <property type="entry name" value="Retrovirus capsid dimerization domain-like"/>
    <property type="match status" value="1"/>
</dbReference>
<dbReference type="InterPro" id="IPR003309">
    <property type="entry name" value="SCAN_dom"/>
</dbReference>
<reference evidence="2" key="3">
    <citation type="submission" date="2025-09" db="UniProtKB">
        <authorList>
            <consortium name="Ensembl"/>
        </authorList>
    </citation>
    <scope>IDENTIFICATION</scope>
</reference>
<sequence length="196" mass="22709">MPISQKARACAQCDRPTSHYGQLHHPNKQLQTVLTGKGQEAFIALSPAERREYETVKNAVLKAYERIPEHYRQKFRNWRKTDKQTYTDVARELVSLFNRWCVSVGANTYETLTDLLILEQFRNILPERIATYVQENKVTSAAQAAVLADEFVLTHKPSRVRSQLEYSRPDRSQPEYSRFGRRFFSEKSDVAGPVTQ</sequence>
<dbReference type="GeneTree" id="ENSGT00940000180332"/>
<dbReference type="SMART" id="SM00431">
    <property type="entry name" value="SCAN"/>
    <property type="match status" value="1"/>
</dbReference>
<protein>
    <recommendedName>
        <fullName evidence="1">SCAN box domain-containing protein</fullName>
    </recommendedName>
</protein>
<dbReference type="Proteomes" id="UP000005226">
    <property type="component" value="Chromosome 10"/>
</dbReference>
<dbReference type="Pfam" id="PF02023">
    <property type="entry name" value="SCAN"/>
    <property type="match status" value="1"/>
</dbReference>
<accession>A0A674NIR6</accession>
<organism evidence="2 3">
    <name type="scientific">Takifugu rubripes</name>
    <name type="common">Japanese pufferfish</name>
    <name type="synonym">Fugu rubripes</name>
    <dbReference type="NCBI Taxonomy" id="31033"/>
    <lineage>
        <taxon>Eukaryota</taxon>
        <taxon>Metazoa</taxon>
        <taxon>Chordata</taxon>
        <taxon>Craniata</taxon>
        <taxon>Vertebrata</taxon>
        <taxon>Euteleostomi</taxon>
        <taxon>Actinopterygii</taxon>
        <taxon>Neopterygii</taxon>
        <taxon>Teleostei</taxon>
        <taxon>Neoteleostei</taxon>
        <taxon>Acanthomorphata</taxon>
        <taxon>Eupercaria</taxon>
        <taxon>Tetraodontiformes</taxon>
        <taxon>Tetradontoidea</taxon>
        <taxon>Tetraodontidae</taxon>
        <taxon>Takifugu</taxon>
    </lineage>
</organism>
<dbReference type="OMA" id="ARACAQC"/>
<evidence type="ECO:0000313" key="2">
    <source>
        <dbReference type="Ensembl" id="ENSTRUP00000072978.1"/>
    </source>
</evidence>
<keyword evidence="3" id="KW-1185">Reference proteome</keyword>
<name>A0A674NIR6_TAKRU</name>
<dbReference type="PANTHER" id="PTHR46888:SF13">
    <property type="entry name" value="RIBONUCLEASE H"/>
    <property type="match status" value="1"/>
</dbReference>
<dbReference type="Gene3D" id="1.10.4020.10">
    <property type="entry name" value="DNA breaking-rejoining enzymes"/>
    <property type="match status" value="1"/>
</dbReference>
<evidence type="ECO:0000259" key="1">
    <source>
        <dbReference type="PROSITE" id="PS50804"/>
    </source>
</evidence>
<dbReference type="InParanoid" id="A0A674NIR6"/>
<feature type="domain" description="SCAN box" evidence="1">
    <location>
        <begin position="72"/>
        <end position="151"/>
    </location>
</feature>